<keyword evidence="3" id="KW-0378">Hydrolase</keyword>
<evidence type="ECO:0000313" key="3">
    <source>
        <dbReference type="EMBL" id="VVU95084.1"/>
    </source>
</evidence>
<protein>
    <submittedName>
        <fullName evidence="3">Papain family cysteine protease</fullName>
    </submittedName>
</protein>
<feature type="domain" description="Peptidase C1A papain C-terminal" evidence="2">
    <location>
        <begin position="32"/>
        <end position="218"/>
    </location>
</feature>
<dbReference type="InterPro" id="IPR000668">
    <property type="entry name" value="Peptidase_C1A_C"/>
</dbReference>
<gene>
    <name evidence="3" type="ORF">CPAV1605_809</name>
</gene>
<evidence type="ECO:0000256" key="1">
    <source>
        <dbReference type="ARBA" id="ARBA00008455"/>
    </source>
</evidence>
<evidence type="ECO:0000259" key="2">
    <source>
        <dbReference type="SMART" id="SM00645"/>
    </source>
</evidence>
<accession>A0A5E8CK85</accession>
<dbReference type="PANTHER" id="PTHR12411">
    <property type="entry name" value="CYSTEINE PROTEASE FAMILY C1-RELATED"/>
    <property type="match status" value="1"/>
</dbReference>
<dbReference type="Pfam" id="PF00112">
    <property type="entry name" value="Peptidase_C1"/>
    <property type="match status" value="1"/>
</dbReference>
<dbReference type="CDD" id="cd02619">
    <property type="entry name" value="Peptidase_C1"/>
    <property type="match status" value="1"/>
</dbReference>
<dbReference type="GO" id="GO:0006508">
    <property type="term" value="P:proteolysis"/>
    <property type="evidence" value="ECO:0007669"/>
    <property type="project" value="UniProtKB-KW"/>
</dbReference>
<dbReference type="AlphaFoldDB" id="A0A5E8CK85"/>
<keyword evidence="3" id="KW-0645">Protease</keyword>
<sequence>MQNNLKTNNTIPSPDDNRDWIAESIFQSNFKLPKSLDYRGSLTTIRNQGSQGSCAAQTAACMKEWQERQDIGYINHMSPQFVYNNRENQASEGMYARDVMKILSIKGCCTELDYPYGKIEDPKEINDGTIKKAKNFKIKSYAKITTINGLKKALLINGPCYIAFPVFNNSMRMWIPKQGEKRDGGHAMTVVGYNNKGFIIRNSWGRSWGDNGYCTYTYDDWGSHWEVWTTIDDTSYEIPNPPIKKCFCF</sequence>
<organism evidence="3">
    <name type="scientific">seawater metagenome</name>
    <dbReference type="NCBI Taxonomy" id="1561972"/>
    <lineage>
        <taxon>unclassified sequences</taxon>
        <taxon>metagenomes</taxon>
        <taxon>ecological metagenomes</taxon>
    </lineage>
</organism>
<dbReference type="EMBL" id="CABVLZ010000003">
    <property type="protein sequence ID" value="VVU95084.1"/>
    <property type="molecule type" value="Genomic_DNA"/>
</dbReference>
<name>A0A5E8CK85_9ZZZZ</name>
<dbReference type="SUPFAM" id="SSF54001">
    <property type="entry name" value="Cysteine proteinases"/>
    <property type="match status" value="1"/>
</dbReference>
<proteinExistence type="inferred from homology"/>
<comment type="similarity">
    <text evidence="1">Belongs to the peptidase C1 family.</text>
</comment>
<dbReference type="InterPro" id="IPR038765">
    <property type="entry name" value="Papain-like_cys_pep_sf"/>
</dbReference>
<reference evidence="3" key="1">
    <citation type="submission" date="2019-09" db="EMBL/GenBank/DDBJ databases">
        <authorList>
            <person name="Needham M D."/>
        </authorList>
    </citation>
    <scope>NUCLEOTIDE SEQUENCE</scope>
</reference>
<dbReference type="GO" id="GO:0008234">
    <property type="term" value="F:cysteine-type peptidase activity"/>
    <property type="evidence" value="ECO:0007669"/>
    <property type="project" value="InterPro"/>
</dbReference>
<dbReference type="InterPro" id="IPR025660">
    <property type="entry name" value="Pept_his_AS"/>
</dbReference>
<dbReference type="InterPro" id="IPR013128">
    <property type="entry name" value="Peptidase_C1A"/>
</dbReference>
<dbReference type="SMART" id="SM00645">
    <property type="entry name" value="Pept_C1"/>
    <property type="match status" value="1"/>
</dbReference>
<dbReference type="PROSITE" id="PS00639">
    <property type="entry name" value="THIOL_PROTEASE_HIS"/>
    <property type="match status" value="1"/>
</dbReference>
<dbReference type="Gene3D" id="3.90.70.10">
    <property type="entry name" value="Cysteine proteinases"/>
    <property type="match status" value="1"/>
</dbReference>